<sequence length="100" mass="11696">MSLSLDLLDEKREAARLRNWSYQQDVAKNYNKKVRTRTFQQGDWVLRWVAENTTGKLAPGWEGPYKVIKVRGAGAYRLQDSKGKIQLNCWNALHLKAYHF</sequence>
<evidence type="ECO:0000313" key="2">
    <source>
        <dbReference type="Proteomes" id="UP000694005"/>
    </source>
</evidence>
<dbReference type="Proteomes" id="UP000694005">
    <property type="component" value="Chromosome A03"/>
</dbReference>
<name>A0A8D9LSV7_BRACM</name>
<dbReference type="Gramene" id="A03p69360.2_BraZ1">
    <property type="protein sequence ID" value="A03p69360.2_BraZ1.CDS.1"/>
    <property type="gene ID" value="A03g69360.2_BraZ1"/>
</dbReference>
<protein>
    <recommendedName>
        <fullName evidence="3">Reverse transcriptase domain-containing protein</fullName>
    </recommendedName>
</protein>
<dbReference type="AlphaFoldDB" id="A0A8D9LSV7"/>
<gene>
    <name evidence="1" type="ORF">BRAPAZ1V2_A03P69360.2</name>
</gene>
<evidence type="ECO:0000313" key="1">
    <source>
        <dbReference type="EMBL" id="CAG7885593.1"/>
    </source>
</evidence>
<dbReference type="EMBL" id="LS974619">
    <property type="protein sequence ID" value="CAG7885593.1"/>
    <property type="molecule type" value="Genomic_DNA"/>
</dbReference>
<accession>A0A8D9LSV7</accession>
<evidence type="ECO:0008006" key="3">
    <source>
        <dbReference type="Google" id="ProtNLM"/>
    </source>
</evidence>
<reference evidence="1 2" key="1">
    <citation type="submission" date="2021-07" db="EMBL/GenBank/DDBJ databases">
        <authorList>
            <consortium name="Genoscope - CEA"/>
            <person name="William W."/>
        </authorList>
    </citation>
    <scope>NUCLEOTIDE SEQUENCE [LARGE SCALE GENOMIC DNA]</scope>
</reference>
<proteinExistence type="predicted"/>
<organism evidence="1 2">
    <name type="scientific">Brassica campestris</name>
    <name type="common">Field mustard</name>
    <dbReference type="NCBI Taxonomy" id="3711"/>
    <lineage>
        <taxon>Eukaryota</taxon>
        <taxon>Viridiplantae</taxon>
        <taxon>Streptophyta</taxon>
        <taxon>Embryophyta</taxon>
        <taxon>Tracheophyta</taxon>
        <taxon>Spermatophyta</taxon>
        <taxon>Magnoliopsida</taxon>
        <taxon>eudicotyledons</taxon>
        <taxon>Gunneridae</taxon>
        <taxon>Pentapetalae</taxon>
        <taxon>rosids</taxon>
        <taxon>malvids</taxon>
        <taxon>Brassicales</taxon>
        <taxon>Brassicaceae</taxon>
        <taxon>Brassiceae</taxon>
        <taxon>Brassica</taxon>
    </lineage>
</organism>